<feature type="chain" id="PRO_5003379082" evidence="1">
    <location>
        <begin position="21"/>
        <end position="60"/>
    </location>
</feature>
<dbReference type="Proteomes" id="UP000008387">
    <property type="component" value="Chromosome"/>
</dbReference>
<keyword evidence="3" id="KW-1185">Reference proteome</keyword>
<dbReference type="EMBL" id="FR871757">
    <property type="protein sequence ID" value="CCB80303.1"/>
    <property type="molecule type" value="Genomic_DNA"/>
</dbReference>
<accession>F8KTX4</accession>
<sequence>MRPSKTLVLLCLFSMLGASPSDFNTKATKQVYLHFVPFCQAKAKGSVYDLKAGALTLYLF</sequence>
<gene>
    <name evidence="2" type="ordered locus">HBZC1_13170</name>
</gene>
<evidence type="ECO:0000256" key="1">
    <source>
        <dbReference type="SAM" id="SignalP"/>
    </source>
</evidence>
<dbReference type="RefSeq" id="WP_013890718.1">
    <property type="nucleotide sequence ID" value="NC_015674.1"/>
</dbReference>
<evidence type="ECO:0000313" key="3">
    <source>
        <dbReference type="Proteomes" id="UP000008387"/>
    </source>
</evidence>
<keyword evidence="1" id="KW-0732">Signal</keyword>
<name>F8KTX4_HELBC</name>
<dbReference type="AlphaFoldDB" id="F8KTX4"/>
<dbReference type="KEGG" id="hbi:HBZC1_13170"/>
<evidence type="ECO:0000313" key="2">
    <source>
        <dbReference type="EMBL" id="CCB80303.1"/>
    </source>
</evidence>
<dbReference type="STRING" id="1002804.HBZC1_13170"/>
<feature type="signal peptide" evidence="1">
    <location>
        <begin position="1"/>
        <end position="20"/>
    </location>
</feature>
<proteinExistence type="predicted"/>
<dbReference type="HOGENOM" id="CLU_2935141_0_0_7"/>
<organism evidence="2 3">
    <name type="scientific">Helicobacter bizzozeronii (strain CIII-1)</name>
    <dbReference type="NCBI Taxonomy" id="1002804"/>
    <lineage>
        <taxon>Bacteria</taxon>
        <taxon>Pseudomonadati</taxon>
        <taxon>Campylobacterota</taxon>
        <taxon>Epsilonproteobacteria</taxon>
        <taxon>Campylobacterales</taxon>
        <taxon>Helicobacteraceae</taxon>
        <taxon>Helicobacter</taxon>
    </lineage>
</organism>
<protein>
    <submittedName>
        <fullName evidence="2">Uncharacterized protein</fullName>
    </submittedName>
</protein>
<reference evidence="2 3" key="1">
    <citation type="journal article" date="2011" name="J. Bacteriol.">
        <title>Genome sequence of Helicobacter bizzozeronii strain CIII-1, an isolate from human gastric mucosa.</title>
        <authorList>
            <person name="Schott T."/>
            <person name="Rossi M."/>
            <person name="Hanninen M.L."/>
        </authorList>
    </citation>
    <scope>NUCLEOTIDE SEQUENCE [LARGE SCALE GENOMIC DNA]</scope>
    <source>
        <strain evidence="2 3">CIII-1</strain>
    </source>
</reference>